<evidence type="ECO:0000313" key="4">
    <source>
        <dbReference type="Proteomes" id="UP000051841"/>
    </source>
</evidence>
<dbReference type="RefSeq" id="WP_031589826.1">
    <property type="nucleotide sequence ID" value="NZ_JNKN01000050.1"/>
</dbReference>
<protein>
    <recommendedName>
        <fullName evidence="2">PTS EIIA type-4 domain-containing protein</fullName>
    </recommendedName>
</protein>
<accession>A0A0R2HD49</accession>
<dbReference type="PROSITE" id="PS51096">
    <property type="entry name" value="PTS_EIIA_TYPE_4"/>
    <property type="match status" value="1"/>
</dbReference>
<evidence type="ECO:0000313" key="3">
    <source>
        <dbReference type="EMBL" id="KRN47373.1"/>
    </source>
</evidence>
<dbReference type="InterPro" id="IPR036662">
    <property type="entry name" value="PTS_EIIA_man-typ_sf"/>
</dbReference>
<dbReference type="PANTHER" id="PTHR33799">
    <property type="entry name" value="PTS PERMEASE-RELATED-RELATED"/>
    <property type="match status" value="1"/>
</dbReference>
<comment type="caution">
    <text evidence="3">The sequence shown here is derived from an EMBL/GenBank/DDBJ whole genome shotgun (WGS) entry which is preliminary data.</text>
</comment>
<dbReference type="PATRIC" id="fig|1410657.5.peg.1639"/>
<feature type="domain" description="PTS EIIA type-4" evidence="2">
    <location>
        <begin position="1"/>
        <end position="120"/>
    </location>
</feature>
<evidence type="ECO:0000259" key="2">
    <source>
        <dbReference type="PROSITE" id="PS51096"/>
    </source>
</evidence>
<dbReference type="GO" id="GO:0016020">
    <property type="term" value="C:membrane"/>
    <property type="evidence" value="ECO:0007669"/>
    <property type="project" value="InterPro"/>
</dbReference>
<dbReference type="Proteomes" id="UP000051841">
    <property type="component" value="Unassembled WGS sequence"/>
</dbReference>
<name>A0A0R2HD49_9FIRM</name>
<gene>
    <name evidence="3" type="ORF">IV49_GL001589</name>
</gene>
<organism evidence="3 4">
    <name type="scientific">Kandleria vitulina DSM 20405</name>
    <dbReference type="NCBI Taxonomy" id="1410657"/>
    <lineage>
        <taxon>Bacteria</taxon>
        <taxon>Bacillati</taxon>
        <taxon>Bacillota</taxon>
        <taxon>Erysipelotrichia</taxon>
        <taxon>Erysipelotrichales</taxon>
        <taxon>Coprobacillaceae</taxon>
        <taxon>Kandleria</taxon>
    </lineage>
</organism>
<dbReference type="InterPro" id="IPR051471">
    <property type="entry name" value="Bacterial_PTS_sugar_comp"/>
</dbReference>
<dbReference type="AlphaFoldDB" id="A0A0R2HD49"/>
<proteinExistence type="predicted"/>
<dbReference type="Gene3D" id="3.40.50.510">
    <property type="entry name" value="Phosphotransferase system, mannose-type IIA component"/>
    <property type="match status" value="1"/>
</dbReference>
<dbReference type="SUPFAM" id="SSF53062">
    <property type="entry name" value="PTS system fructose IIA component-like"/>
    <property type="match status" value="1"/>
</dbReference>
<dbReference type="InterPro" id="IPR004701">
    <property type="entry name" value="PTS_EIIA_man-typ"/>
</dbReference>
<reference evidence="3 4" key="1">
    <citation type="journal article" date="2015" name="Genome Announc.">
        <title>Expanding the biotechnology potential of lactobacilli through comparative genomics of 213 strains and associated genera.</title>
        <authorList>
            <person name="Sun Z."/>
            <person name="Harris H.M."/>
            <person name="McCann A."/>
            <person name="Guo C."/>
            <person name="Argimon S."/>
            <person name="Zhang W."/>
            <person name="Yang X."/>
            <person name="Jeffery I.B."/>
            <person name="Cooney J.C."/>
            <person name="Kagawa T.F."/>
            <person name="Liu W."/>
            <person name="Song Y."/>
            <person name="Salvetti E."/>
            <person name="Wrobel A."/>
            <person name="Rasinkangas P."/>
            <person name="Parkhill J."/>
            <person name="Rea M.C."/>
            <person name="O'Sullivan O."/>
            <person name="Ritari J."/>
            <person name="Douillard F.P."/>
            <person name="Paul Ross R."/>
            <person name="Yang R."/>
            <person name="Briner A.E."/>
            <person name="Felis G.E."/>
            <person name="de Vos W.M."/>
            <person name="Barrangou R."/>
            <person name="Klaenhammer T.R."/>
            <person name="Caufield P.W."/>
            <person name="Cui Y."/>
            <person name="Zhang H."/>
            <person name="O'Toole P.W."/>
        </authorList>
    </citation>
    <scope>NUCLEOTIDE SEQUENCE [LARGE SCALE GENOMIC DNA]</scope>
    <source>
        <strain evidence="3 4">DSM 20405</strain>
    </source>
</reference>
<dbReference type="GO" id="GO:0016740">
    <property type="term" value="F:transferase activity"/>
    <property type="evidence" value="ECO:0007669"/>
    <property type="project" value="UniProtKB-KW"/>
</dbReference>
<dbReference type="PANTHER" id="PTHR33799:SF1">
    <property type="entry name" value="PTS SYSTEM MANNOSE-SPECIFIC EIIAB COMPONENT-RELATED"/>
    <property type="match status" value="1"/>
</dbReference>
<dbReference type="Pfam" id="PF03610">
    <property type="entry name" value="EIIA-man"/>
    <property type="match status" value="1"/>
</dbReference>
<keyword evidence="4" id="KW-1185">Reference proteome</keyword>
<keyword evidence="1" id="KW-0808">Transferase</keyword>
<evidence type="ECO:0000256" key="1">
    <source>
        <dbReference type="ARBA" id="ARBA00022679"/>
    </source>
</evidence>
<dbReference type="EMBL" id="JQBL01000049">
    <property type="protein sequence ID" value="KRN47373.1"/>
    <property type="molecule type" value="Genomic_DNA"/>
</dbReference>
<sequence length="137" mass="15013">MAKIILASHGGLSAGMLDSVKMIVGELAEGVETFSLLPGCNPNDYVEELRNKIKNDSQQYVIVCDIKGGSVYNALIQLLDLDNVELISGMNMNIVLDIVIKNVSGNIDIENAMREGKEGIQWKNVNNITDNVDNEDF</sequence>
<dbReference type="GO" id="GO:0009401">
    <property type="term" value="P:phosphoenolpyruvate-dependent sugar phosphotransferase system"/>
    <property type="evidence" value="ECO:0007669"/>
    <property type="project" value="InterPro"/>
</dbReference>